<keyword evidence="5" id="KW-1185">Reference proteome</keyword>
<feature type="transmembrane region" description="Helical" evidence="2">
    <location>
        <begin position="225"/>
        <end position="242"/>
    </location>
</feature>
<evidence type="ECO:0000259" key="3">
    <source>
        <dbReference type="Pfam" id="PF01757"/>
    </source>
</evidence>
<feature type="transmembrane region" description="Helical" evidence="2">
    <location>
        <begin position="54"/>
        <end position="74"/>
    </location>
</feature>
<dbReference type="InterPro" id="IPR050879">
    <property type="entry name" value="Acyltransferase_3"/>
</dbReference>
<dbReference type="RefSeq" id="WP_070319828.1">
    <property type="nucleotide sequence ID" value="NZ_JAUSVM010000001.1"/>
</dbReference>
<feature type="transmembrane region" description="Helical" evidence="2">
    <location>
        <begin position="32"/>
        <end position="48"/>
    </location>
</feature>
<feature type="domain" description="Acyltransferase 3" evidence="3">
    <location>
        <begin position="28"/>
        <end position="370"/>
    </location>
</feature>
<feature type="transmembrane region" description="Helical" evidence="2">
    <location>
        <begin position="262"/>
        <end position="285"/>
    </location>
</feature>
<feature type="transmembrane region" description="Helical" evidence="2">
    <location>
        <begin position="185"/>
        <end position="205"/>
    </location>
</feature>
<comment type="caution">
    <text evidence="4">The sequence shown here is derived from an EMBL/GenBank/DDBJ whole genome shotgun (WGS) entry which is preliminary data.</text>
</comment>
<evidence type="ECO:0000313" key="4">
    <source>
        <dbReference type="EMBL" id="MDQ0423930.1"/>
    </source>
</evidence>
<dbReference type="Pfam" id="PF01757">
    <property type="entry name" value="Acyl_transf_3"/>
    <property type="match status" value="1"/>
</dbReference>
<keyword evidence="2" id="KW-1133">Transmembrane helix</keyword>
<dbReference type="InterPro" id="IPR002656">
    <property type="entry name" value="Acyl_transf_3_dom"/>
</dbReference>
<feature type="transmembrane region" description="Helical" evidence="2">
    <location>
        <begin position="95"/>
        <end position="114"/>
    </location>
</feature>
<feature type="transmembrane region" description="Helical" evidence="2">
    <location>
        <begin position="297"/>
        <end position="318"/>
    </location>
</feature>
<name>A0ABU0GF01_9CELL</name>
<accession>A0ABU0GF01</accession>
<evidence type="ECO:0000313" key="5">
    <source>
        <dbReference type="Proteomes" id="UP001240250"/>
    </source>
</evidence>
<feature type="transmembrane region" description="Helical" evidence="2">
    <location>
        <begin position="157"/>
        <end position="178"/>
    </location>
</feature>
<feature type="compositionally biased region" description="Low complexity" evidence="1">
    <location>
        <begin position="467"/>
        <end position="479"/>
    </location>
</feature>
<dbReference type="Proteomes" id="UP001240250">
    <property type="component" value="Unassembled WGS sequence"/>
</dbReference>
<sequence>MAVVEQVAQRPPTRPTPTGTPRRLPHLPGLDGVRAIAVVAVLLYHLGLPWARGGFLGVDVFLVLSGFLVGTLVLDEVESTGGFRTGRFLVRRVRRLVPALAVLLVAVAGAGLVVRDTLTTLRGDLLAALTYTTNWWQVAADRTYFELTGRPPLLQHLWTLAVEGQFYLVMPLFALLLLRVGRVRAGRVAAVLALVSALWMAVLALRGGMPVPQDPTRVYVGTDTRAAGLLLGVAAATVWRPWRTWTSGVTWRTERGDPVRRFEAGVADVLGAVALVGVLACVVLVDEYSTTLYRGGFLAFAALALVLVGAAADPAGMLGRALGRQPLRWLGERSYAIYLWHWPVLTLLRPEQDLSLPGPLEDALRVAVTLVLAEASYRWVEQPVRRGALGRLVRRARTPGPQRRRALVGAVGGVTAAVLLVGTLGVAVARTPAAPTGAASVIGAAVPAQDVTPPPDPAQQPAPDATPAPDAAAPAAQPTAPAPPPEEVGTVSAYGDSVMLGAAAELAAHGVPADAAVSRQMGTMTDLVLDAAAAGTLGHTVVVHGGTNGPVAEDDLRRLLDATRDRRVFVVNVRVPRPWEQYDNELFARVVAEYPHAHLLDWKAQGDAHPEWFYDDGIHLRENGGRQGYADWLWQEIQPRG</sequence>
<reference evidence="4 5" key="1">
    <citation type="submission" date="2023-07" db="EMBL/GenBank/DDBJ databases">
        <title>Sequencing the genomes of 1000 actinobacteria strains.</title>
        <authorList>
            <person name="Klenk H.-P."/>
        </authorList>
    </citation>
    <scope>NUCLEOTIDE SEQUENCE [LARGE SCALE GENOMIC DNA]</scope>
    <source>
        <strain evidence="4 5">DSM 14785</strain>
    </source>
</reference>
<evidence type="ECO:0000256" key="2">
    <source>
        <dbReference type="SAM" id="Phobius"/>
    </source>
</evidence>
<dbReference type="SUPFAM" id="SSF52266">
    <property type="entry name" value="SGNH hydrolase"/>
    <property type="match status" value="1"/>
</dbReference>
<dbReference type="EMBL" id="JAUSVM010000001">
    <property type="protein sequence ID" value="MDQ0423930.1"/>
    <property type="molecule type" value="Genomic_DNA"/>
</dbReference>
<feature type="region of interest" description="Disordered" evidence="1">
    <location>
        <begin position="1"/>
        <end position="24"/>
    </location>
</feature>
<feature type="compositionally biased region" description="Pro residues" evidence="1">
    <location>
        <begin position="452"/>
        <end position="466"/>
    </location>
</feature>
<evidence type="ECO:0000256" key="1">
    <source>
        <dbReference type="SAM" id="MobiDB-lite"/>
    </source>
</evidence>
<gene>
    <name evidence="4" type="ORF">JO380_000311</name>
</gene>
<organism evidence="4 5">
    <name type="scientific">Cellulomonas iranensis</name>
    <dbReference type="NCBI Taxonomy" id="76862"/>
    <lineage>
        <taxon>Bacteria</taxon>
        <taxon>Bacillati</taxon>
        <taxon>Actinomycetota</taxon>
        <taxon>Actinomycetes</taxon>
        <taxon>Micrococcales</taxon>
        <taxon>Cellulomonadaceae</taxon>
        <taxon>Cellulomonas</taxon>
    </lineage>
</organism>
<keyword evidence="2" id="KW-0472">Membrane</keyword>
<dbReference type="PANTHER" id="PTHR23028:SF53">
    <property type="entry name" value="ACYL_TRANSF_3 DOMAIN-CONTAINING PROTEIN"/>
    <property type="match status" value="1"/>
</dbReference>
<feature type="region of interest" description="Disordered" evidence="1">
    <location>
        <begin position="447"/>
        <end position="491"/>
    </location>
</feature>
<protein>
    <submittedName>
        <fullName evidence="4">Peptidoglycan/LPS O-acetylase OafA/YrhL</fullName>
    </submittedName>
</protein>
<dbReference type="PANTHER" id="PTHR23028">
    <property type="entry name" value="ACETYLTRANSFERASE"/>
    <property type="match status" value="1"/>
</dbReference>
<proteinExistence type="predicted"/>
<feature type="transmembrane region" description="Helical" evidence="2">
    <location>
        <begin position="406"/>
        <end position="429"/>
    </location>
</feature>
<keyword evidence="2" id="KW-0812">Transmembrane</keyword>